<gene>
    <name evidence="2" type="ORF">EXE63_00500</name>
</gene>
<reference evidence="2 3" key="1">
    <citation type="submission" date="2019-04" db="EMBL/GenBank/DDBJ databases">
        <title>Draft, Whole-Genome Sequence of the Anthracene-degrading Mycobacterium frederiksbergense LB501T, Isolated from a Polycyclic Aromatic Hydrocarbon (PAH)-Contaminated Soil.</title>
        <authorList>
            <person name="Augelletti F."/>
        </authorList>
    </citation>
    <scope>NUCLEOTIDE SEQUENCE [LARGE SCALE GENOMIC DNA]</scope>
    <source>
        <strain evidence="2 3">LB 501T</strain>
        <plasmid evidence="2 3">unnamed1</plasmid>
    </source>
</reference>
<keyword evidence="2" id="KW-0614">Plasmid</keyword>
<organism evidence="2 3">
    <name type="scientific">Mycolicibacterium frederiksbergense</name>
    <dbReference type="NCBI Taxonomy" id="117567"/>
    <lineage>
        <taxon>Bacteria</taxon>
        <taxon>Bacillati</taxon>
        <taxon>Actinomycetota</taxon>
        <taxon>Actinomycetes</taxon>
        <taxon>Mycobacteriales</taxon>
        <taxon>Mycobacteriaceae</taxon>
        <taxon>Mycolicibacterium</taxon>
    </lineage>
</organism>
<accession>A0A6H0RX93</accession>
<feature type="region of interest" description="Disordered" evidence="1">
    <location>
        <begin position="85"/>
        <end position="122"/>
    </location>
</feature>
<evidence type="ECO:0000313" key="3">
    <source>
        <dbReference type="Proteomes" id="UP000501849"/>
    </source>
</evidence>
<protein>
    <submittedName>
        <fullName evidence="2">Uncharacterized protein</fullName>
    </submittedName>
</protein>
<evidence type="ECO:0000256" key="1">
    <source>
        <dbReference type="SAM" id="MobiDB-lite"/>
    </source>
</evidence>
<dbReference type="EMBL" id="CP038797">
    <property type="protein sequence ID" value="QIV79564.1"/>
    <property type="molecule type" value="Genomic_DNA"/>
</dbReference>
<geneLocation type="plasmid" evidence="2 3">
    <name>unnamed1</name>
</geneLocation>
<dbReference type="KEGG" id="mfre:EXE63_00500"/>
<dbReference type="Proteomes" id="UP000501849">
    <property type="component" value="Plasmid unnamed1"/>
</dbReference>
<sequence>MSRRKRAPNTPRIGTVFELVGDDVVDEFKAVCAAYGLAPKELVHKLVTENMAGLREDPFRGSLVERGIEYLREARRRRELASIHRSWEQPPAVIEGAEHDSEGPTGATGRRGPSSTGHRRDP</sequence>
<keyword evidence="3" id="KW-1185">Reference proteome</keyword>
<dbReference type="AlphaFoldDB" id="A0A6H0RX93"/>
<proteinExistence type="predicted"/>
<evidence type="ECO:0000313" key="2">
    <source>
        <dbReference type="EMBL" id="QIV79564.1"/>
    </source>
</evidence>
<name>A0A6H0RX93_9MYCO</name>
<dbReference type="RefSeq" id="WP_168140350.1">
    <property type="nucleotide sequence ID" value="NZ_CP038797.1"/>
</dbReference>